<feature type="transmembrane region" description="Helical" evidence="1">
    <location>
        <begin position="160"/>
        <end position="182"/>
    </location>
</feature>
<reference evidence="3 4" key="1">
    <citation type="submission" date="2014-04" db="EMBL/GenBank/DDBJ databases">
        <title>Evolutionary Origins and Diversification of the Mycorrhizal Mutualists.</title>
        <authorList>
            <consortium name="DOE Joint Genome Institute"/>
            <consortium name="Mycorrhizal Genomics Consortium"/>
            <person name="Kohler A."/>
            <person name="Kuo A."/>
            <person name="Nagy L.G."/>
            <person name="Floudas D."/>
            <person name="Copeland A."/>
            <person name="Barry K.W."/>
            <person name="Cichocki N."/>
            <person name="Veneault-Fourrey C."/>
            <person name="LaButti K."/>
            <person name="Lindquist E.A."/>
            <person name="Lipzen A."/>
            <person name="Lundell T."/>
            <person name="Morin E."/>
            <person name="Murat C."/>
            <person name="Riley R."/>
            <person name="Ohm R."/>
            <person name="Sun H."/>
            <person name="Tunlid A."/>
            <person name="Henrissat B."/>
            <person name="Grigoriev I.V."/>
            <person name="Hibbett D.S."/>
            <person name="Martin F."/>
        </authorList>
    </citation>
    <scope>NUCLEOTIDE SEQUENCE [LARGE SCALE GENOMIC DNA]</scope>
    <source>
        <strain evidence="3 4">FD-317 M1</strain>
    </source>
</reference>
<feature type="transmembrane region" description="Helical" evidence="1">
    <location>
        <begin position="89"/>
        <end position="112"/>
    </location>
</feature>
<feature type="transmembrane region" description="Helical" evidence="1">
    <location>
        <begin position="238"/>
        <end position="259"/>
    </location>
</feature>
<dbReference type="EMBL" id="KN834813">
    <property type="protein sequence ID" value="KIK54771.1"/>
    <property type="molecule type" value="Genomic_DNA"/>
</dbReference>
<dbReference type="Proteomes" id="UP000053593">
    <property type="component" value="Unassembled WGS sequence"/>
</dbReference>
<keyword evidence="1" id="KW-1133">Transmembrane helix</keyword>
<evidence type="ECO:0000313" key="3">
    <source>
        <dbReference type="EMBL" id="KIK54771.1"/>
    </source>
</evidence>
<keyword evidence="1" id="KW-0472">Membrane</keyword>
<dbReference type="HOGENOM" id="CLU_035509_7_0_1"/>
<accession>A0A0D0BJ27</accession>
<evidence type="ECO:0000313" key="4">
    <source>
        <dbReference type="Proteomes" id="UP000053593"/>
    </source>
</evidence>
<evidence type="ECO:0000256" key="1">
    <source>
        <dbReference type="SAM" id="Phobius"/>
    </source>
</evidence>
<name>A0A0D0BJ27_9AGAR</name>
<dbReference type="Pfam" id="PF20151">
    <property type="entry name" value="DUF6533"/>
    <property type="match status" value="1"/>
</dbReference>
<feature type="transmembrane region" description="Helical" evidence="1">
    <location>
        <begin position="119"/>
        <end position="140"/>
    </location>
</feature>
<organism evidence="3 4">
    <name type="scientific">Collybiopsis luxurians FD-317 M1</name>
    <dbReference type="NCBI Taxonomy" id="944289"/>
    <lineage>
        <taxon>Eukaryota</taxon>
        <taxon>Fungi</taxon>
        <taxon>Dikarya</taxon>
        <taxon>Basidiomycota</taxon>
        <taxon>Agaricomycotina</taxon>
        <taxon>Agaricomycetes</taxon>
        <taxon>Agaricomycetidae</taxon>
        <taxon>Agaricales</taxon>
        <taxon>Marasmiineae</taxon>
        <taxon>Omphalotaceae</taxon>
        <taxon>Collybiopsis</taxon>
        <taxon>Collybiopsis luxurians</taxon>
    </lineage>
</organism>
<sequence length="297" mass="33723">MNLTIAQQVSVAEQERIVSYCRLFSITFLFWDHLLTLPDEVQYLWKRPVRASTMLFFLNRYLAVLVNIVMTVSFFSSHLPESSCQPLNTFHQVLLVAMQVIVALLLTIRVYVLYRSSKLVLAVLLSIFTILMALSIFLTFSGQSKHSDETSMGCNTEMSFVTSAHVAAAWEALFLYDLILFAMTLHRAYQTRHELRIIRRLRVSLVVIILRDGSLYFAGMAIANAINISTFYYPLPYLRGSLTTFASSISVTMMSRLIFNLHKIANSGLYTSHITTVQLQAHDARILVVPPPDTPMP</sequence>
<protein>
    <recommendedName>
        <fullName evidence="2">DUF6533 domain-containing protein</fullName>
    </recommendedName>
</protein>
<feature type="transmembrane region" description="Helical" evidence="1">
    <location>
        <begin position="58"/>
        <end position="77"/>
    </location>
</feature>
<keyword evidence="4" id="KW-1185">Reference proteome</keyword>
<dbReference type="InterPro" id="IPR045340">
    <property type="entry name" value="DUF6533"/>
</dbReference>
<feature type="domain" description="DUF6533" evidence="2">
    <location>
        <begin position="20"/>
        <end position="65"/>
    </location>
</feature>
<keyword evidence="1" id="KW-0812">Transmembrane</keyword>
<evidence type="ECO:0000259" key="2">
    <source>
        <dbReference type="Pfam" id="PF20151"/>
    </source>
</evidence>
<feature type="transmembrane region" description="Helical" evidence="1">
    <location>
        <begin position="203"/>
        <end position="226"/>
    </location>
</feature>
<dbReference type="OrthoDB" id="2686513at2759"/>
<gene>
    <name evidence="3" type="ORF">GYMLUDRAFT_48469</name>
</gene>
<dbReference type="AlphaFoldDB" id="A0A0D0BJ27"/>
<proteinExistence type="predicted"/>